<dbReference type="EMBL" id="JASKHM010000008">
    <property type="protein sequence ID" value="MEQ4483750.1"/>
    <property type="molecule type" value="Genomic_DNA"/>
</dbReference>
<accession>A0ABV1KUF3</accession>
<keyword evidence="2" id="KW-1185">Reference proteome</keyword>
<gene>
    <name evidence="1" type="ORF">QJS35_15245</name>
</gene>
<dbReference type="RefSeq" id="WP_232186081.1">
    <property type="nucleotide sequence ID" value="NZ_JAIOAP010000007.1"/>
</dbReference>
<sequence>MVLNVKKITPLNADEWYFYYKKVVSFCDFIGLFLPDSIKKRGDVSPVGATAFAFEIVKSPCYEFTNSNFTISTRGPRKVIGLGYEA</sequence>
<proteinExistence type="predicted"/>
<dbReference type="Proteomes" id="UP001493487">
    <property type="component" value="Unassembled WGS sequence"/>
</dbReference>
<organism evidence="1 2">
    <name type="scientific">Cohnella silvisoli</name>
    <dbReference type="NCBI Taxonomy" id="2873699"/>
    <lineage>
        <taxon>Bacteria</taxon>
        <taxon>Bacillati</taxon>
        <taxon>Bacillota</taxon>
        <taxon>Bacilli</taxon>
        <taxon>Bacillales</taxon>
        <taxon>Paenibacillaceae</taxon>
        <taxon>Cohnella</taxon>
    </lineage>
</organism>
<name>A0ABV1KUF3_9BACL</name>
<comment type="caution">
    <text evidence="1">The sequence shown here is derived from an EMBL/GenBank/DDBJ whole genome shotgun (WGS) entry which is preliminary data.</text>
</comment>
<evidence type="ECO:0000313" key="1">
    <source>
        <dbReference type="EMBL" id="MEQ4483750.1"/>
    </source>
</evidence>
<evidence type="ECO:0000313" key="2">
    <source>
        <dbReference type="Proteomes" id="UP001493487"/>
    </source>
</evidence>
<protein>
    <submittedName>
        <fullName evidence="1">Uncharacterized protein</fullName>
    </submittedName>
</protein>
<reference evidence="1 2" key="1">
    <citation type="journal article" date="2023" name="Genome Announc.">
        <title>Pan-Genome Analyses of the Genus Cohnella and Proposal of the Novel Species Cohnella silvisoli sp. nov., Isolated from Forest Soil.</title>
        <authorList>
            <person name="Wang C."/>
            <person name="Mao L."/>
            <person name="Bao G."/>
            <person name="Zhu H."/>
        </authorList>
    </citation>
    <scope>NUCLEOTIDE SEQUENCE [LARGE SCALE GENOMIC DNA]</scope>
    <source>
        <strain evidence="1 2">NL03-T5-1</strain>
    </source>
</reference>